<protein>
    <submittedName>
        <fullName evidence="1">Uncharacterized protein</fullName>
    </submittedName>
</protein>
<gene>
    <name evidence="1" type="ORF">MANES_02G053400</name>
</gene>
<proteinExistence type="predicted"/>
<dbReference type="EMBL" id="CM004388">
    <property type="protein sequence ID" value="OAY56894.1"/>
    <property type="molecule type" value="Genomic_DNA"/>
</dbReference>
<evidence type="ECO:0000313" key="1">
    <source>
        <dbReference type="EMBL" id="OAY56894.1"/>
    </source>
</evidence>
<accession>A0A2C9WBH4</accession>
<name>A0A2C9WBH4_MANES</name>
<reference evidence="1" key="1">
    <citation type="submission" date="2016-02" db="EMBL/GenBank/DDBJ databases">
        <title>WGS assembly of Manihot esculenta.</title>
        <authorList>
            <person name="Bredeson J.V."/>
            <person name="Prochnik S.E."/>
            <person name="Lyons J.B."/>
            <person name="Schmutz J."/>
            <person name="Grimwood J."/>
            <person name="Vrebalov J."/>
            <person name="Bart R.S."/>
            <person name="Amuge T."/>
            <person name="Ferguson M.E."/>
            <person name="Green R."/>
            <person name="Putnam N."/>
            <person name="Stites J."/>
            <person name="Rounsley S."/>
            <person name="Rokhsar D.S."/>
        </authorList>
    </citation>
    <scope>NUCLEOTIDE SEQUENCE [LARGE SCALE GENOMIC DNA]</scope>
    <source>
        <tissue evidence="1">Leaf</tissue>
    </source>
</reference>
<sequence length="81" mass="8788">MFFVGLPNGLSKFPINLAPTLPISSILNLLAFGSEILLIYSSVFDSILSSFDWLSPLPVLPKFISRRGSDSLLGLGFFGPQ</sequence>
<dbReference type="AlphaFoldDB" id="A0A2C9WBH4"/>
<organism evidence="1">
    <name type="scientific">Manihot esculenta</name>
    <name type="common">Cassava</name>
    <name type="synonym">Jatropha manihot</name>
    <dbReference type="NCBI Taxonomy" id="3983"/>
    <lineage>
        <taxon>Eukaryota</taxon>
        <taxon>Viridiplantae</taxon>
        <taxon>Streptophyta</taxon>
        <taxon>Embryophyta</taxon>
        <taxon>Tracheophyta</taxon>
        <taxon>Spermatophyta</taxon>
        <taxon>Magnoliopsida</taxon>
        <taxon>eudicotyledons</taxon>
        <taxon>Gunneridae</taxon>
        <taxon>Pentapetalae</taxon>
        <taxon>rosids</taxon>
        <taxon>fabids</taxon>
        <taxon>Malpighiales</taxon>
        <taxon>Euphorbiaceae</taxon>
        <taxon>Crotonoideae</taxon>
        <taxon>Manihoteae</taxon>
        <taxon>Manihot</taxon>
    </lineage>
</organism>